<feature type="domain" description="NERD" evidence="1">
    <location>
        <begin position="38"/>
        <end position="149"/>
    </location>
</feature>
<dbReference type="InterPro" id="IPR011528">
    <property type="entry name" value="NERD"/>
</dbReference>
<dbReference type="RefSeq" id="WP_114372098.1">
    <property type="nucleotide sequence ID" value="NZ_CP031092.1"/>
</dbReference>
<dbReference type="PROSITE" id="PS50965">
    <property type="entry name" value="NERD"/>
    <property type="match status" value="1"/>
</dbReference>
<accession>A0A345BY16</accession>
<organism evidence="2 3">
    <name type="scientific">Salicibibacter kimchii</name>
    <dbReference type="NCBI Taxonomy" id="2099786"/>
    <lineage>
        <taxon>Bacteria</taxon>
        <taxon>Bacillati</taxon>
        <taxon>Bacillota</taxon>
        <taxon>Bacilli</taxon>
        <taxon>Bacillales</taxon>
        <taxon>Bacillaceae</taxon>
        <taxon>Salicibibacter</taxon>
    </lineage>
</organism>
<evidence type="ECO:0000259" key="1">
    <source>
        <dbReference type="PROSITE" id="PS50965"/>
    </source>
</evidence>
<proteinExistence type="predicted"/>
<gene>
    <name evidence="2" type="ORF">DT065_07265</name>
</gene>
<reference evidence="2 3" key="1">
    <citation type="journal article" date="2018" name="J. Microbiol.">
        <title>Salicibibacter kimchii gen. nov., sp. nov., a moderately halophilic and alkalitolerant bacterium in the family Bacillaceae, isolated from kimchi.</title>
        <authorList>
            <person name="Jang J.Y."/>
            <person name="Oh Y.J."/>
            <person name="Lim S.K."/>
            <person name="Park H.K."/>
            <person name="Lee C."/>
            <person name="Kim J.Y."/>
            <person name="Lee M.A."/>
            <person name="Choi H.J."/>
        </authorList>
    </citation>
    <scope>NUCLEOTIDE SEQUENCE [LARGE SCALE GENOMIC DNA]</scope>
    <source>
        <strain evidence="2 3">NKC1-1</strain>
    </source>
</reference>
<dbReference type="OrthoDB" id="2164794at2"/>
<dbReference type="KEGG" id="rue:DT065_07265"/>
<sequence>MRQIKEREEPSELTYLRLLKPRMHLTAEDKRRYWNLLKGFEGEKQYDRLLRDKLSSDCLVINDLLLEHNQTVFQIDSLLIFQKIIYLVDVKNFEGDFYTNEQRWNTVNGKEIKNPLLQLQRSESSFRQLLQSLKLDYPVNAQLVFINPEFYLYNASFHLPAVFPNQLYRFMKSLNDTPANISEKQEHLARHLVSRHLTKSPFTRVPDYDYHQLKRGIVCPVCFAFLSNRQNKWICHECGMKEKSEVAVLRTVN</sequence>
<protein>
    <submittedName>
        <fullName evidence="2">NERD domain-containing protein</fullName>
    </submittedName>
</protein>
<dbReference type="Proteomes" id="UP000252100">
    <property type="component" value="Chromosome"/>
</dbReference>
<dbReference type="EMBL" id="CP031092">
    <property type="protein sequence ID" value="AXF55847.1"/>
    <property type="molecule type" value="Genomic_DNA"/>
</dbReference>
<evidence type="ECO:0000313" key="3">
    <source>
        <dbReference type="Proteomes" id="UP000252100"/>
    </source>
</evidence>
<dbReference type="AlphaFoldDB" id="A0A345BY16"/>
<evidence type="ECO:0000313" key="2">
    <source>
        <dbReference type="EMBL" id="AXF55847.1"/>
    </source>
</evidence>
<name>A0A345BY16_9BACI</name>
<dbReference type="Pfam" id="PF08378">
    <property type="entry name" value="NERD"/>
    <property type="match status" value="1"/>
</dbReference>
<keyword evidence="3" id="KW-1185">Reference proteome</keyword>